<gene>
    <name evidence="7" type="ORF">E1757_31805</name>
</gene>
<sequence>MIRNGEFYVLKHMKQQGMSTTQIADELGRDRKTIRKWLQEDGPKAYERRKREPSILEPYKAYVLSRMEEGCLNAVILHDEIKANGYSGQIRLLRAFMEPYRPAVLSKATERYETPPGKQAQVDWGHFKADWHGGVKRLYAFVMVLGYSRAMYVEFTEDERLDTLIGCHLRAMQYFGGRPETILYDNMKTVVQGQDEQGHPVWNERFARFAAHHGFLLRRCAPYRARTKGKVENGVGYVRKNFWPRIRTFTGLADLNRQARHWMDTVANSRIHGTTHEMPTQRLLQEKLHRFNLIPFEEAERHPRKVSADTLVSYEANRYSVPWRYVGQTVHVQDERNGHLRIYAGSMCIAEHGKAAGRHQVVMNRQHLEGVRSASGKPVSVPSPRLVPQEAPAVAQRELSVYEQLLEEVVPSWS</sequence>
<dbReference type="AlphaFoldDB" id="A0A4R5K9N5"/>
<dbReference type="PROSITE" id="PS50994">
    <property type="entry name" value="INTEGRASE"/>
    <property type="match status" value="1"/>
</dbReference>
<proteinExistence type="inferred from homology"/>
<dbReference type="Pfam" id="PF00665">
    <property type="entry name" value="rve"/>
    <property type="match status" value="1"/>
</dbReference>
<dbReference type="OrthoDB" id="3193769at2"/>
<comment type="similarity">
    <text evidence="1">Belongs to the transposase IS21/IS408/IS1162 family.</text>
</comment>
<dbReference type="GO" id="GO:0015074">
    <property type="term" value="P:DNA integration"/>
    <property type="evidence" value="ECO:0007669"/>
    <property type="project" value="InterPro"/>
</dbReference>
<evidence type="ECO:0000259" key="5">
    <source>
        <dbReference type="PROSITE" id="PS50531"/>
    </source>
</evidence>
<dbReference type="InterPro" id="IPR012337">
    <property type="entry name" value="RNaseH-like_sf"/>
</dbReference>
<reference evidence="7 8" key="1">
    <citation type="submission" date="2019-03" db="EMBL/GenBank/DDBJ databases">
        <title>This is whole genome sequence of Paenibacillus sp MS74 strain.</title>
        <authorList>
            <person name="Trinh H.N."/>
        </authorList>
    </citation>
    <scope>NUCLEOTIDE SEQUENCE [LARGE SCALE GENOMIC DNA]</scope>
    <source>
        <strain evidence="7 8">MS74</strain>
    </source>
</reference>
<name>A0A4R5K9N5_9BACL</name>
<dbReference type="Gene3D" id="1.10.10.60">
    <property type="entry name" value="Homeodomain-like"/>
    <property type="match status" value="1"/>
</dbReference>
<keyword evidence="3" id="KW-0238">DNA-binding</keyword>
<dbReference type="InterPro" id="IPR017894">
    <property type="entry name" value="HTH_IS21_transposase_type"/>
</dbReference>
<dbReference type="GO" id="GO:0006310">
    <property type="term" value="P:DNA recombination"/>
    <property type="evidence" value="ECO:0007669"/>
    <property type="project" value="UniProtKB-KW"/>
</dbReference>
<dbReference type="GO" id="GO:0032196">
    <property type="term" value="P:transposition"/>
    <property type="evidence" value="ECO:0007669"/>
    <property type="project" value="UniProtKB-KW"/>
</dbReference>
<comment type="caution">
    <text evidence="7">The sequence shown here is derived from an EMBL/GenBank/DDBJ whole genome shotgun (WGS) entry which is preliminary data.</text>
</comment>
<dbReference type="EMBL" id="SMRT01000025">
    <property type="protein sequence ID" value="TDF91719.1"/>
    <property type="molecule type" value="Genomic_DNA"/>
</dbReference>
<dbReference type="InterPro" id="IPR001584">
    <property type="entry name" value="Integrase_cat-core"/>
</dbReference>
<dbReference type="Proteomes" id="UP000295636">
    <property type="component" value="Unassembled WGS sequence"/>
</dbReference>
<feature type="domain" description="Integrase catalytic" evidence="6">
    <location>
        <begin position="112"/>
        <end position="287"/>
    </location>
</feature>
<dbReference type="GO" id="GO:0003677">
    <property type="term" value="F:DNA binding"/>
    <property type="evidence" value="ECO:0007669"/>
    <property type="project" value="UniProtKB-KW"/>
</dbReference>
<keyword evidence="4" id="KW-0233">DNA recombination</keyword>
<evidence type="ECO:0000313" key="7">
    <source>
        <dbReference type="EMBL" id="TDF91719.1"/>
    </source>
</evidence>
<dbReference type="PROSITE" id="PS50531">
    <property type="entry name" value="HTH_IS21"/>
    <property type="match status" value="1"/>
</dbReference>
<evidence type="ECO:0000259" key="6">
    <source>
        <dbReference type="PROSITE" id="PS50994"/>
    </source>
</evidence>
<dbReference type="RefSeq" id="WP_133235877.1">
    <property type="nucleotide sequence ID" value="NZ_SMRT01000025.1"/>
</dbReference>
<evidence type="ECO:0000256" key="3">
    <source>
        <dbReference type="ARBA" id="ARBA00023125"/>
    </source>
</evidence>
<dbReference type="InterPro" id="IPR054353">
    <property type="entry name" value="IstA-like_C"/>
</dbReference>
<accession>A0A4R5K9N5</accession>
<dbReference type="Pfam" id="PF22483">
    <property type="entry name" value="Mu-transpos_C_2"/>
    <property type="match status" value="1"/>
</dbReference>
<evidence type="ECO:0000256" key="4">
    <source>
        <dbReference type="ARBA" id="ARBA00023172"/>
    </source>
</evidence>
<dbReference type="InterPro" id="IPR036397">
    <property type="entry name" value="RNaseH_sf"/>
</dbReference>
<evidence type="ECO:0000256" key="2">
    <source>
        <dbReference type="ARBA" id="ARBA00022578"/>
    </source>
</evidence>
<feature type="domain" description="HTH IS21-type" evidence="5">
    <location>
        <begin position="5"/>
        <end position="67"/>
    </location>
</feature>
<organism evidence="7 8">
    <name type="scientific">Paenibacillus piri</name>
    <dbReference type="NCBI Taxonomy" id="2547395"/>
    <lineage>
        <taxon>Bacteria</taxon>
        <taxon>Bacillati</taxon>
        <taxon>Bacillota</taxon>
        <taxon>Bacilli</taxon>
        <taxon>Bacillales</taxon>
        <taxon>Paenibacillaceae</taxon>
        <taxon>Paenibacillus</taxon>
    </lineage>
</organism>
<dbReference type="PANTHER" id="PTHR35004:SF6">
    <property type="entry name" value="TRANSPOSASE"/>
    <property type="match status" value="1"/>
</dbReference>
<evidence type="ECO:0000256" key="1">
    <source>
        <dbReference type="ARBA" id="ARBA00009277"/>
    </source>
</evidence>
<keyword evidence="2" id="KW-0815">Transposition</keyword>
<dbReference type="Gene3D" id="3.30.420.10">
    <property type="entry name" value="Ribonuclease H-like superfamily/Ribonuclease H"/>
    <property type="match status" value="1"/>
</dbReference>
<dbReference type="PANTHER" id="PTHR35004">
    <property type="entry name" value="TRANSPOSASE RV3428C-RELATED"/>
    <property type="match status" value="1"/>
</dbReference>
<dbReference type="SUPFAM" id="SSF53098">
    <property type="entry name" value="Ribonuclease H-like"/>
    <property type="match status" value="1"/>
</dbReference>
<keyword evidence="8" id="KW-1185">Reference proteome</keyword>
<protein>
    <submittedName>
        <fullName evidence="7">IS21 family transposase</fullName>
    </submittedName>
</protein>
<dbReference type="Pfam" id="PF13384">
    <property type="entry name" value="HTH_23"/>
    <property type="match status" value="1"/>
</dbReference>
<evidence type="ECO:0000313" key="8">
    <source>
        <dbReference type="Proteomes" id="UP000295636"/>
    </source>
</evidence>
<dbReference type="NCBIfam" id="NF033546">
    <property type="entry name" value="transpos_IS21"/>
    <property type="match status" value="1"/>
</dbReference>